<keyword evidence="4" id="KW-0964">Secreted</keyword>
<protein>
    <submittedName>
        <fullName evidence="8">Type III secretion system needle protein SsaG</fullName>
    </submittedName>
</protein>
<dbReference type="SUPFAM" id="SSF140129">
    <property type="entry name" value="MxiH-like"/>
    <property type="match status" value="1"/>
</dbReference>
<evidence type="ECO:0000256" key="2">
    <source>
        <dbReference type="ARBA" id="ARBA00004613"/>
    </source>
</evidence>
<dbReference type="RefSeq" id="WP_060584929.1">
    <property type="nucleotide sequence ID" value="NZ_CP013067.1"/>
</dbReference>
<dbReference type="Proteomes" id="UP000058114">
    <property type="component" value="Chromosome"/>
</dbReference>
<evidence type="ECO:0000313" key="8">
    <source>
        <dbReference type="EMBL" id="ALP40974.1"/>
    </source>
</evidence>
<dbReference type="EMBL" id="CP013067">
    <property type="protein sequence ID" value="ALP40974.1"/>
    <property type="molecule type" value="Genomic_DNA"/>
</dbReference>
<evidence type="ECO:0000256" key="4">
    <source>
        <dbReference type="ARBA" id="ARBA00022525"/>
    </source>
</evidence>
<evidence type="ECO:0000256" key="1">
    <source>
        <dbReference type="ARBA" id="ARBA00004241"/>
    </source>
</evidence>
<dbReference type="InterPro" id="IPR037203">
    <property type="entry name" value="T3SS_needle-like_sf"/>
</dbReference>
<comment type="subcellular location">
    <subcellularLocation>
        <location evidence="1">Cell surface</location>
    </subcellularLocation>
    <subcellularLocation>
        <location evidence="2">Secreted</location>
    </subcellularLocation>
</comment>
<proteinExistence type="inferred from homology"/>
<dbReference type="GO" id="GO:0009986">
    <property type="term" value="C:cell surface"/>
    <property type="evidence" value="ECO:0007669"/>
    <property type="project" value="UniProtKB-SubCell"/>
</dbReference>
<dbReference type="GO" id="GO:0030254">
    <property type="term" value="P:protein secretion by the type III secretion system"/>
    <property type="evidence" value="ECO:0007669"/>
    <property type="project" value="InterPro"/>
</dbReference>
<gene>
    <name evidence="8" type="ORF">WL1483_1555</name>
</gene>
<keyword evidence="6" id="KW-0843">Virulence</keyword>
<evidence type="ECO:0000256" key="7">
    <source>
        <dbReference type="ARBA" id="ARBA00035658"/>
    </source>
</evidence>
<evidence type="ECO:0000313" key="9">
    <source>
        <dbReference type="Proteomes" id="UP000058114"/>
    </source>
</evidence>
<dbReference type="AlphaFoldDB" id="A0A0S2SGX5"/>
<sequence>MNIDAIVAQLGSQVSRTANDAQTAMTSSDINNDPQAMLRSQYAMQQYSVMIGYESSVMKAVKDMMMGIISKIG</sequence>
<dbReference type="InterPro" id="IPR011841">
    <property type="entry name" value="T3SS_needle_YscF"/>
</dbReference>
<keyword evidence="3" id="KW-0813">Transport</keyword>
<evidence type="ECO:0000256" key="6">
    <source>
        <dbReference type="ARBA" id="ARBA00023026"/>
    </source>
</evidence>
<name>A0A0S2SGX5_9GAMM</name>
<dbReference type="GO" id="GO:0030257">
    <property type="term" value="C:type III protein secretion system complex"/>
    <property type="evidence" value="ECO:0007669"/>
    <property type="project" value="InterPro"/>
</dbReference>
<dbReference type="Gene3D" id="1.20.58.90">
    <property type="match status" value="1"/>
</dbReference>
<keyword evidence="5" id="KW-0653">Protein transport</keyword>
<dbReference type="KEGG" id="asr:WL1483_1555"/>
<organism evidence="8 9">
    <name type="scientific">Aeromonas schubertii</name>
    <dbReference type="NCBI Taxonomy" id="652"/>
    <lineage>
        <taxon>Bacteria</taxon>
        <taxon>Pseudomonadati</taxon>
        <taxon>Pseudomonadota</taxon>
        <taxon>Gammaproteobacteria</taxon>
        <taxon>Aeromonadales</taxon>
        <taxon>Aeromonadaceae</taxon>
        <taxon>Aeromonas</taxon>
    </lineage>
</organism>
<evidence type="ECO:0000256" key="3">
    <source>
        <dbReference type="ARBA" id="ARBA00022448"/>
    </source>
</evidence>
<dbReference type="NCBIfam" id="TIGR02105">
    <property type="entry name" value="III_needle"/>
    <property type="match status" value="1"/>
</dbReference>
<comment type="similarity">
    <text evidence="7">Belongs to the SctF family.</text>
</comment>
<dbReference type="InterPro" id="IPR021123">
    <property type="entry name" value="T3SS_needle-like"/>
</dbReference>
<evidence type="ECO:0000256" key="5">
    <source>
        <dbReference type="ARBA" id="ARBA00022927"/>
    </source>
</evidence>
<reference evidence="8 9" key="2">
    <citation type="journal article" date="2016" name="Genome Announc.">
        <title>Complete Genome Sequence of the Highly Virulent Aeromonas schubertii Strain WL1483, Isolated from Diseased Snakehead Fish (Channa argus) in China.</title>
        <authorList>
            <person name="Liu L."/>
            <person name="Li N."/>
            <person name="Zhang D."/>
            <person name="Fu X."/>
            <person name="Shi C."/>
            <person name="Lin Q."/>
            <person name="Hao G."/>
        </authorList>
    </citation>
    <scope>NUCLEOTIDE SEQUENCE [LARGE SCALE GENOMIC DNA]</scope>
    <source>
        <strain evidence="8 9">WL1483</strain>
    </source>
</reference>
<dbReference type="PATRIC" id="fig|652.5.peg.1375"/>
<dbReference type="Pfam" id="PF09392">
    <property type="entry name" value="T3SS_needle_F"/>
    <property type="match status" value="1"/>
</dbReference>
<accession>A0A0S2SGX5</accession>
<dbReference type="GO" id="GO:0005576">
    <property type="term" value="C:extracellular region"/>
    <property type="evidence" value="ECO:0007669"/>
    <property type="project" value="UniProtKB-SubCell"/>
</dbReference>
<reference evidence="9" key="1">
    <citation type="submission" date="2015-10" db="EMBL/GenBank/DDBJ databases">
        <title>Complete Genome Sequence of Aeromonas schubertii strain WL1483.</title>
        <authorList>
            <person name="Liu L."/>
        </authorList>
    </citation>
    <scope>NUCLEOTIDE SEQUENCE [LARGE SCALE GENOMIC DNA]</scope>
    <source>
        <strain evidence="9">WL1483</strain>
    </source>
</reference>